<dbReference type="InterPro" id="IPR013783">
    <property type="entry name" value="Ig-like_fold"/>
</dbReference>
<evidence type="ECO:0000313" key="4">
    <source>
        <dbReference type="Proteomes" id="UP000753802"/>
    </source>
</evidence>
<dbReference type="Proteomes" id="UP000753802">
    <property type="component" value="Unassembled WGS sequence"/>
</dbReference>
<dbReference type="SUPFAM" id="SSF49299">
    <property type="entry name" value="PKD domain"/>
    <property type="match status" value="1"/>
</dbReference>
<evidence type="ECO:0000256" key="1">
    <source>
        <dbReference type="SAM" id="SignalP"/>
    </source>
</evidence>
<dbReference type="SUPFAM" id="SSF49265">
    <property type="entry name" value="Fibronectin type III"/>
    <property type="match status" value="1"/>
</dbReference>
<dbReference type="RefSeq" id="WP_161818966.1">
    <property type="nucleotide sequence ID" value="NZ_JAACJS010000015.1"/>
</dbReference>
<comment type="caution">
    <text evidence="3">The sequence shown here is derived from an EMBL/GenBank/DDBJ whole genome shotgun (WGS) entry which is preliminary data.</text>
</comment>
<evidence type="ECO:0000313" key="3">
    <source>
        <dbReference type="EMBL" id="NCI50649.1"/>
    </source>
</evidence>
<dbReference type="NCBIfam" id="TIGR04131">
    <property type="entry name" value="Bac_Flav_CTERM"/>
    <property type="match status" value="1"/>
</dbReference>
<feature type="signal peptide" evidence="1">
    <location>
        <begin position="1"/>
        <end position="31"/>
    </location>
</feature>
<dbReference type="EMBL" id="JAACJS010000015">
    <property type="protein sequence ID" value="NCI50649.1"/>
    <property type="molecule type" value="Genomic_DNA"/>
</dbReference>
<organism evidence="3 4">
    <name type="scientific">Sediminibacterium roseum</name>
    <dbReference type="NCBI Taxonomy" id="1978412"/>
    <lineage>
        <taxon>Bacteria</taxon>
        <taxon>Pseudomonadati</taxon>
        <taxon>Bacteroidota</taxon>
        <taxon>Chitinophagia</taxon>
        <taxon>Chitinophagales</taxon>
        <taxon>Chitinophagaceae</taxon>
        <taxon>Sediminibacterium</taxon>
    </lineage>
</organism>
<evidence type="ECO:0000259" key="2">
    <source>
        <dbReference type="PROSITE" id="PS50853"/>
    </source>
</evidence>
<dbReference type="InterPro" id="IPR036116">
    <property type="entry name" value="FN3_sf"/>
</dbReference>
<protein>
    <submittedName>
        <fullName evidence="3">Gliding motility-associated C-terminal domain-containing protein</fullName>
    </submittedName>
</protein>
<dbReference type="InterPro" id="IPR003961">
    <property type="entry name" value="FN3_dom"/>
</dbReference>
<dbReference type="InterPro" id="IPR035986">
    <property type="entry name" value="PKD_dom_sf"/>
</dbReference>
<sequence>MKKSNTVIRNAVFRSLFVLCTLMLIQLQAHAQPPVPVATDTLVPFVTTGAISLVTASSATAGGNVTADGGAAVIERGIVYSSVNPTPTLSNTKVVIGTGTGVYSQNVTGLTGGTLYYVRAYATNVVGTAYGAVVSFTTNPVPPLLTTAEIADITNTTATIGGNISFSGGAAVTERGVVYSTVSTTPTVTDTKIQMGVGAGTFTQTLGGLALGTVYYVRAYAVNSAGTAYGNTFSFIPAGASVSTTGATAVSGNGATLGGNVTNIGGSPVSERGIVYVAGSGTPTIADTKVAIGAGLGTFAQAITGLQPATAYSVRAYATNLATTNYGAVQTFTTLGPLSSINRTGNAVTNINLVNYTVTFAQAMTGLGIANFSISTTGTIANPFITAVTGSGTTWNVTVYTGSAGSGNLTLNMANSNGLLPGLSNALPFAGQVVTIDKTPPVMTTVSIASNNANTTLAKTGDIVTLNFTASEPIVTATATIAGNLITPTNTTGNNWTGSYTLKATDPEGDIAFTIGSTDAVGNIGVVATATTGNTTVTYDRTLPTIASITRANPSPSGAANVQYTITFTEPVTGVDAGDFTLTTSTFVTGTSIASLTGTGTTYTAVVNTGSGNGTIRLDLKATGTGITDAAGNISNAAFTTGQVYTIGKIGVTINNPAPVCAPSTVDLTASAVTAGSDGGLTFTYFNDAAATVALTTPAAVTTSGTYYIMGTNSLGASSGPLPVTVTVNVVPTPVAAYTFDSYCTNKAIAFNNTSTVTGNIALNYLWSDNLGNTSTAVAPSFTYTAVGNYNMKLKVSTQLCPSVADSVTKVIPVVAPVAAIRMPTMSIMVAEPVTLQARNIGTSYQWSPPTGLSNSTISNPIVSINAERSYNINITAASGCLTVDTLLIKVFDNFIYVPSVFTPNGDGINDILYANTIYITQLRYFRVFNRNGKKVFETTDPTKGWDGKLNNQPLPLDTYVWTMEGMHRNGFTVAQQGTVTLLR</sequence>
<keyword evidence="4" id="KW-1185">Reference proteome</keyword>
<keyword evidence="1" id="KW-0732">Signal</keyword>
<dbReference type="Pfam" id="PF13585">
    <property type="entry name" value="CHU_C"/>
    <property type="match status" value="1"/>
</dbReference>
<dbReference type="InterPro" id="IPR026341">
    <property type="entry name" value="T9SS_type_B"/>
</dbReference>
<dbReference type="PROSITE" id="PS50853">
    <property type="entry name" value="FN3"/>
    <property type="match status" value="1"/>
</dbReference>
<proteinExistence type="predicted"/>
<dbReference type="Gene3D" id="2.60.40.10">
    <property type="entry name" value="Immunoglobulins"/>
    <property type="match status" value="2"/>
</dbReference>
<accession>A0ABW9ZUG5</accession>
<feature type="chain" id="PRO_5045971110" evidence="1">
    <location>
        <begin position="32"/>
        <end position="984"/>
    </location>
</feature>
<gene>
    <name evidence="3" type="ORF">GWC95_11990</name>
</gene>
<feature type="domain" description="Fibronectin type-III" evidence="2">
    <location>
        <begin position="43"/>
        <end position="141"/>
    </location>
</feature>
<name>A0ABW9ZUG5_9BACT</name>
<reference evidence="3 4" key="1">
    <citation type="submission" date="2020-01" db="EMBL/GenBank/DDBJ databases">
        <title>Genome analysis.</title>
        <authorList>
            <person name="Wu S."/>
            <person name="Wang G."/>
        </authorList>
    </citation>
    <scope>NUCLEOTIDE SEQUENCE [LARGE SCALE GENOMIC DNA]</scope>
    <source>
        <strain evidence="3 4">SYL130</strain>
    </source>
</reference>